<feature type="repeat" description="ANK" evidence="3">
    <location>
        <begin position="31"/>
        <end position="63"/>
    </location>
</feature>
<dbReference type="SMART" id="SM00248">
    <property type="entry name" value="ANK"/>
    <property type="match status" value="2"/>
</dbReference>
<dbReference type="KEGG" id="mbd:MEBOL_003895"/>
<organism evidence="4 5">
    <name type="scientific">Melittangium boletus DSM 14713</name>
    <dbReference type="NCBI Taxonomy" id="1294270"/>
    <lineage>
        <taxon>Bacteria</taxon>
        <taxon>Pseudomonadati</taxon>
        <taxon>Myxococcota</taxon>
        <taxon>Myxococcia</taxon>
        <taxon>Myxococcales</taxon>
        <taxon>Cystobacterineae</taxon>
        <taxon>Archangiaceae</taxon>
        <taxon>Melittangium</taxon>
    </lineage>
</organism>
<reference evidence="4 5" key="1">
    <citation type="submission" date="2017-06" db="EMBL/GenBank/DDBJ databases">
        <authorList>
            <person name="Kim H.J."/>
            <person name="Triplett B.A."/>
        </authorList>
    </citation>
    <scope>NUCLEOTIDE SEQUENCE [LARGE SCALE GENOMIC DNA]</scope>
    <source>
        <strain evidence="4 5">DSM 14713</strain>
    </source>
</reference>
<proteinExistence type="predicted"/>
<evidence type="ECO:0000313" key="4">
    <source>
        <dbReference type="EMBL" id="ATB30434.1"/>
    </source>
</evidence>
<keyword evidence="5" id="KW-1185">Reference proteome</keyword>
<dbReference type="PANTHER" id="PTHR24201">
    <property type="entry name" value="ANK_REP_REGION DOMAIN-CONTAINING PROTEIN"/>
    <property type="match status" value="1"/>
</dbReference>
<sequence length="155" mass="16411">MSLFDAVKAGDLERLEALLAGGADPNPFDAEGRTPLVLAAEQGEEALVRGLLAHGADPSLPDRMGETALTKAAAHGHGRIASLLYPLASRDEQDMARALLQVGTDFFTQPRAQAPESEGLRHKLATAGAYVTGKIGGGTERLERMQRAEKNAKKP</sequence>
<keyword evidence="1" id="KW-0677">Repeat</keyword>
<evidence type="ECO:0000256" key="1">
    <source>
        <dbReference type="ARBA" id="ARBA00022737"/>
    </source>
</evidence>
<evidence type="ECO:0000256" key="3">
    <source>
        <dbReference type="PROSITE-ProRule" id="PRU00023"/>
    </source>
</evidence>
<dbReference type="AlphaFoldDB" id="A0A250IF13"/>
<dbReference type="EMBL" id="CP022163">
    <property type="protein sequence ID" value="ATB30434.1"/>
    <property type="molecule type" value="Genomic_DNA"/>
</dbReference>
<dbReference type="InterPro" id="IPR050776">
    <property type="entry name" value="Ank_Repeat/CDKN_Inhibitor"/>
</dbReference>
<dbReference type="RefSeq" id="WP_095978889.1">
    <property type="nucleotide sequence ID" value="NZ_CP022163.1"/>
</dbReference>
<dbReference type="OrthoDB" id="5382682at2"/>
<evidence type="ECO:0000256" key="2">
    <source>
        <dbReference type="ARBA" id="ARBA00023043"/>
    </source>
</evidence>
<gene>
    <name evidence="4" type="ORF">MEBOL_003895</name>
</gene>
<dbReference type="Gene3D" id="1.25.40.20">
    <property type="entry name" value="Ankyrin repeat-containing domain"/>
    <property type="match status" value="1"/>
</dbReference>
<dbReference type="SUPFAM" id="SSF48403">
    <property type="entry name" value="Ankyrin repeat"/>
    <property type="match status" value="1"/>
</dbReference>
<dbReference type="PROSITE" id="PS50297">
    <property type="entry name" value="ANK_REP_REGION"/>
    <property type="match status" value="1"/>
</dbReference>
<dbReference type="Pfam" id="PF12796">
    <property type="entry name" value="Ank_2"/>
    <property type="match status" value="1"/>
</dbReference>
<dbReference type="Proteomes" id="UP000217289">
    <property type="component" value="Chromosome"/>
</dbReference>
<keyword evidence="2 3" id="KW-0040">ANK repeat</keyword>
<dbReference type="InterPro" id="IPR002110">
    <property type="entry name" value="Ankyrin_rpt"/>
</dbReference>
<protein>
    <submittedName>
        <fullName evidence="4">Ankyrin repeat protein</fullName>
    </submittedName>
</protein>
<accession>A0A250IF13</accession>
<evidence type="ECO:0000313" key="5">
    <source>
        <dbReference type="Proteomes" id="UP000217289"/>
    </source>
</evidence>
<name>A0A250IF13_9BACT</name>
<dbReference type="InterPro" id="IPR036770">
    <property type="entry name" value="Ankyrin_rpt-contain_sf"/>
</dbReference>
<dbReference type="PROSITE" id="PS50088">
    <property type="entry name" value="ANK_REPEAT"/>
    <property type="match status" value="1"/>
</dbReference>